<dbReference type="InterPro" id="IPR032584">
    <property type="entry name" value="DUF4913"/>
</dbReference>
<dbReference type="Proteomes" id="UP001230654">
    <property type="component" value="Unassembled WGS sequence"/>
</dbReference>
<gene>
    <name evidence="2" type="ORF">QF030_004571</name>
</gene>
<evidence type="ECO:0000256" key="1">
    <source>
        <dbReference type="SAM" id="MobiDB-lite"/>
    </source>
</evidence>
<dbReference type="Pfam" id="PF16259">
    <property type="entry name" value="DUF4913"/>
    <property type="match status" value="1"/>
</dbReference>
<keyword evidence="3" id="KW-1185">Reference proteome</keyword>
<proteinExistence type="predicted"/>
<protein>
    <recommendedName>
        <fullName evidence="4">DUF4913 domain-containing protein</fullName>
    </recommendedName>
</protein>
<name>A0ABU0NTA3_STRRH</name>
<dbReference type="RefSeq" id="WP_307164506.1">
    <property type="nucleotide sequence ID" value="NZ_JAUSWV010000002.1"/>
</dbReference>
<feature type="region of interest" description="Disordered" evidence="1">
    <location>
        <begin position="51"/>
        <end position="70"/>
    </location>
</feature>
<reference evidence="2 3" key="1">
    <citation type="submission" date="2023-07" db="EMBL/GenBank/DDBJ databases">
        <title>Comparative genomics of wheat-associated soil bacteria to identify genetic determinants of phenazine resistance.</title>
        <authorList>
            <person name="Mouncey N."/>
        </authorList>
    </citation>
    <scope>NUCLEOTIDE SEQUENCE [LARGE SCALE GENOMIC DNA]</scope>
    <source>
        <strain evidence="2 3">B2I6</strain>
    </source>
</reference>
<evidence type="ECO:0000313" key="2">
    <source>
        <dbReference type="EMBL" id="MDQ0582393.1"/>
    </source>
</evidence>
<evidence type="ECO:0000313" key="3">
    <source>
        <dbReference type="Proteomes" id="UP001230654"/>
    </source>
</evidence>
<dbReference type="EMBL" id="JAUSWV010000002">
    <property type="protein sequence ID" value="MDQ0582393.1"/>
    <property type="molecule type" value="Genomic_DNA"/>
</dbReference>
<evidence type="ECO:0008006" key="4">
    <source>
        <dbReference type="Google" id="ProtNLM"/>
    </source>
</evidence>
<accession>A0ABU0NTA3</accession>
<comment type="caution">
    <text evidence="2">The sequence shown here is derived from an EMBL/GenBank/DDBJ whole genome shotgun (WGS) entry which is preliminary data.</text>
</comment>
<sequence length="184" mass="20157">MVDARAKTSRPAAVNASLPGVDVRPVARPAAPRGQAAGHGVHDRAAAFARAADASPTAARRSRTMTNTEPAAEEPEFYFADVFVFVSDYLAQMIRRRVNGATATWCPTWWEHPEAGARLSALWLAWEHLRQDPALGMSTWWLHHADPHLRVLMDADSGPFAACSPKDGHTAYPFDPLPVDPRPE</sequence>
<organism evidence="2 3">
    <name type="scientific">Streptomyces rishiriensis</name>
    <dbReference type="NCBI Taxonomy" id="68264"/>
    <lineage>
        <taxon>Bacteria</taxon>
        <taxon>Bacillati</taxon>
        <taxon>Actinomycetota</taxon>
        <taxon>Actinomycetes</taxon>
        <taxon>Kitasatosporales</taxon>
        <taxon>Streptomycetaceae</taxon>
        <taxon>Streptomyces</taxon>
    </lineage>
</organism>